<organism evidence="4 5">
    <name type="scientific">Loxostege sticticalis</name>
    <name type="common">Beet webworm moth</name>
    <dbReference type="NCBI Taxonomy" id="481309"/>
    <lineage>
        <taxon>Eukaryota</taxon>
        <taxon>Metazoa</taxon>
        <taxon>Ecdysozoa</taxon>
        <taxon>Arthropoda</taxon>
        <taxon>Hexapoda</taxon>
        <taxon>Insecta</taxon>
        <taxon>Pterygota</taxon>
        <taxon>Neoptera</taxon>
        <taxon>Endopterygota</taxon>
        <taxon>Lepidoptera</taxon>
        <taxon>Glossata</taxon>
        <taxon>Ditrysia</taxon>
        <taxon>Pyraloidea</taxon>
        <taxon>Crambidae</taxon>
        <taxon>Pyraustinae</taxon>
        <taxon>Loxostege</taxon>
    </lineage>
</organism>
<feature type="coiled-coil region" evidence="1">
    <location>
        <begin position="3"/>
        <end position="30"/>
    </location>
</feature>
<dbReference type="Proteomes" id="UP001549921">
    <property type="component" value="Unassembled WGS sequence"/>
</dbReference>
<dbReference type="PANTHER" id="PTHR33327:SF3">
    <property type="entry name" value="RNA-DIRECTED DNA POLYMERASE"/>
    <property type="match status" value="1"/>
</dbReference>
<evidence type="ECO:0000256" key="1">
    <source>
        <dbReference type="SAM" id="Coils"/>
    </source>
</evidence>
<name>A0ABD0TNW7_LOXSC</name>
<dbReference type="PANTHER" id="PTHR33327">
    <property type="entry name" value="ENDONUCLEASE"/>
    <property type="match status" value="1"/>
</dbReference>
<dbReference type="InterPro" id="IPR055469">
    <property type="entry name" value="DUF7041"/>
</dbReference>
<gene>
    <name evidence="4" type="ORF">ABMA28_006918</name>
</gene>
<sequence length="291" mass="32701">MADAELQAQLEELKAKNAVLQTELKKAQNEPKSASQNEQVCRVSVKLPPFWTDRPAIWFAQVEAQFHLAGINNDMTMFSHVIGTIDQRIIGEIEDIVMNPPKENKYTKLKEELIRRLSTSEEQRVRRLLSDEELGDRKPSTFLRHLRSLAGSTLKDDSLLRQLWLRRLPNQVQAILAAQADLSLDKLAELADKITEVAPGPANVFAVNSESPLLSSLVECVESLTRQVAALTTQQQRGRSQSRSTPANRGRSRTPTSRTRGICWYHRTFGAKATKCTVPCNWVAENSTSNQ</sequence>
<feature type="region of interest" description="Disordered" evidence="2">
    <location>
        <begin position="231"/>
        <end position="257"/>
    </location>
</feature>
<dbReference type="AlphaFoldDB" id="A0ABD0TNW7"/>
<protein>
    <recommendedName>
        <fullName evidence="3">DUF7041 domain-containing protein</fullName>
    </recommendedName>
</protein>
<comment type="caution">
    <text evidence="4">The sequence shown here is derived from an EMBL/GenBank/DDBJ whole genome shotgun (WGS) entry which is preliminary data.</text>
</comment>
<feature type="compositionally biased region" description="Low complexity" evidence="2">
    <location>
        <begin position="232"/>
        <end position="245"/>
    </location>
</feature>
<evidence type="ECO:0000313" key="5">
    <source>
        <dbReference type="Proteomes" id="UP001549921"/>
    </source>
</evidence>
<evidence type="ECO:0000256" key="2">
    <source>
        <dbReference type="SAM" id="MobiDB-lite"/>
    </source>
</evidence>
<proteinExistence type="predicted"/>
<keyword evidence="1" id="KW-0175">Coiled coil</keyword>
<dbReference type="Pfam" id="PF23055">
    <property type="entry name" value="DUF7041"/>
    <property type="match status" value="1"/>
</dbReference>
<dbReference type="EMBL" id="JBEDNZ010000002">
    <property type="protein sequence ID" value="KAL0851026.1"/>
    <property type="molecule type" value="Genomic_DNA"/>
</dbReference>
<feature type="domain" description="DUF7041" evidence="3">
    <location>
        <begin position="47"/>
        <end position="129"/>
    </location>
</feature>
<reference evidence="4 5" key="1">
    <citation type="submission" date="2024-06" db="EMBL/GenBank/DDBJ databases">
        <title>A chromosome-level genome assembly of beet webworm, Loxostege sticticalis.</title>
        <authorList>
            <person name="Zhang Y."/>
        </authorList>
    </citation>
    <scope>NUCLEOTIDE SEQUENCE [LARGE SCALE GENOMIC DNA]</scope>
    <source>
        <strain evidence="4">AQ028</strain>
        <tissue evidence="4">Male pupae</tissue>
    </source>
</reference>
<evidence type="ECO:0000313" key="4">
    <source>
        <dbReference type="EMBL" id="KAL0851026.1"/>
    </source>
</evidence>
<accession>A0ABD0TNW7</accession>
<evidence type="ECO:0000259" key="3">
    <source>
        <dbReference type="Pfam" id="PF23055"/>
    </source>
</evidence>